<evidence type="ECO:0000313" key="7">
    <source>
        <dbReference type="RefSeq" id="XP_031767964.2"/>
    </source>
</evidence>
<feature type="domain" description="Partial AB-hydrolase lipase" evidence="5">
    <location>
        <begin position="79"/>
        <end position="130"/>
    </location>
</feature>
<evidence type="ECO:0000256" key="2">
    <source>
        <dbReference type="PIRNR" id="PIRNR000862"/>
    </source>
</evidence>
<dbReference type="InterPro" id="IPR029058">
    <property type="entry name" value="AB_hydrolase_fold"/>
</dbReference>
<reference evidence="7" key="1">
    <citation type="submission" date="2025-08" db="UniProtKB">
        <authorList>
            <consortium name="RefSeq"/>
        </authorList>
    </citation>
    <scope>IDENTIFICATION</scope>
    <source>
        <tissue evidence="7">Whole larvae</tissue>
    </source>
</reference>
<dbReference type="GO" id="GO:0016788">
    <property type="term" value="F:hydrolase activity, acting on ester bonds"/>
    <property type="evidence" value="ECO:0007669"/>
    <property type="project" value="InterPro"/>
</dbReference>
<keyword evidence="2" id="KW-0378">Hydrolase</keyword>
<dbReference type="Proteomes" id="UP001652740">
    <property type="component" value="Unplaced"/>
</dbReference>
<evidence type="ECO:0000259" key="5">
    <source>
        <dbReference type="Pfam" id="PF04083"/>
    </source>
</evidence>
<evidence type="ECO:0000313" key="6">
    <source>
        <dbReference type="Proteomes" id="UP001652740"/>
    </source>
</evidence>
<dbReference type="PANTHER" id="PTHR11005">
    <property type="entry name" value="LYSOSOMAL ACID LIPASE-RELATED"/>
    <property type="match status" value="1"/>
</dbReference>
<name>A0A6J3CA75_GALME</name>
<dbReference type="RefSeq" id="XP_031767964.2">
    <property type="nucleotide sequence ID" value="XM_031912104.2"/>
</dbReference>
<feature type="active site" description="Charge relay system" evidence="3">
    <location>
        <position position="379"/>
    </location>
</feature>
<dbReference type="GeneID" id="113511277"/>
<keyword evidence="2" id="KW-0443">Lipid metabolism</keyword>
<feature type="active site" description="Charge relay system" evidence="3">
    <location>
        <position position="410"/>
    </location>
</feature>
<dbReference type="PIRSF" id="PIRSF000862">
    <property type="entry name" value="Steryl_ester_lip"/>
    <property type="match status" value="1"/>
</dbReference>
<sequence length="437" mass="48851">MHYFIALLMCLFINEIRSEKCTSFQQKIITKIPEKLANVINNTFGSIINRVLNKDKSIIESIYEKYINASNTEDKNLNITQLLNKYGYPVEQHEVTTSDGYILTMFRIPNNGPPVLLMHGALSSSDDFLTIGSNSGLGYLLADAGYDVWLGNARGNQHSRRHITLSPSCAEFWDFSWDEHGRYDLPAKIDYILNKTGEEQLIFVSHSMGSTMYFVCCSSLPEYNAKIKLMVALSAVAFNIGSPLLRIFSPANPVLTELAKAVGLYELLPRNALLQYLTDTFCGTPATATLVCGNILFLFAGADYSQVNATALPVIFGHYPAGMGTKVALHYGQLALTGKFSRYDYGFFENLIMYGSLTPPDYELDKITSPVAIYYATKDRVTPQASVDAISSRLGNVVKLTRVPYDDFSHADFLFARDVKELLYDDVLDLIYKYSQP</sequence>
<accession>A0A6J3CA75</accession>
<dbReference type="KEGG" id="gmw:113511277"/>
<evidence type="ECO:0000256" key="1">
    <source>
        <dbReference type="ARBA" id="ARBA00010701"/>
    </source>
</evidence>
<dbReference type="Pfam" id="PF04083">
    <property type="entry name" value="Abhydro_lipase"/>
    <property type="match status" value="1"/>
</dbReference>
<dbReference type="GO" id="GO:0016042">
    <property type="term" value="P:lipid catabolic process"/>
    <property type="evidence" value="ECO:0007669"/>
    <property type="project" value="UniProtKB-KW"/>
</dbReference>
<dbReference type="Gene3D" id="3.40.50.1820">
    <property type="entry name" value="alpha/beta hydrolase"/>
    <property type="match status" value="1"/>
</dbReference>
<evidence type="ECO:0000256" key="3">
    <source>
        <dbReference type="PIRSR" id="PIRSR000862-1"/>
    </source>
</evidence>
<proteinExistence type="inferred from homology"/>
<feature type="active site" description="Nucleophile" evidence="3">
    <location>
        <position position="207"/>
    </location>
</feature>
<organism evidence="6 7">
    <name type="scientific">Galleria mellonella</name>
    <name type="common">Greater wax moth</name>
    <dbReference type="NCBI Taxonomy" id="7137"/>
    <lineage>
        <taxon>Eukaryota</taxon>
        <taxon>Metazoa</taxon>
        <taxon>Ecdysozoa</taxon>
        <taxon>Arthropoda</taxon>
        <taxon>Hexapoda</taxon>
        <taxon>Insecta</taxon>
        <taxon>Pterygota</taxon>
        <taxon>Neoptera</taxon>
        <taxon>Endopterygota</taxon>
        <taxon>Lepidoptera</taxon>
        <taxon>Glossata</taxon>
        <taxon>Ditrysia</taxon>
        <taxon>Pyraloidea</taxon>
        <taxon>Pyralidae</taxon>
        <taxon>Galleriinae</taxon>
        <taxon>Galleria</taxon>
    </lineage>
</organism>
<keyword evidence="6" id="KW-1185">Reference proteome</keyword>
<dbReference type="InParanoid" id="A0A6J3CA75"/>
<dbReference type="InterPro" id="IPR025483">
    <property type="entry name" value="Lipase_euk"/>
</dbReference>
<feature type="chain" id="PRO_5045074138" description="Lipase" evidence="4">
    <location>
        <begin position="19"/>
        <end position="437"/>
    </location>
</feature>
<comment type="similarity">
    <text evidence="1 2">Belongs to the AB hydrolase superfamily. Lipase family.</text>
</comment>
<dbReference type="InterPro" id="IPR006693">
    <property type="entry name" value="AB_hydrolase_lipase"/>
</dbReference>
<evidence type="ECO:0000256" key="4">
    <source>
        <dbReference type="SAM" id="SignalP"/>
    </source>
</evidence>
<keyword evidence="2" id="KW-0442">Lipid degradation</keyword>
<protein>
    <recommendedName>
        <fullName evidence="2">Lipase</fullName>
    </recommendedName>
</protein>
<dbReference type="AlphaFoldDB" id="A0A6J3CA75"/>
<feature type="signal peptide" evidence="4">
    <location>
        <begin position="1"/>
        <end position="18"/>
    </location>
</feature>
<dbReference type="SUPFAM" id="SSF53474">
    <property type="entry name" value="alpha/beta-Hydrolases"/>
    <property type="match status" value="1"/>
</dbReference>
<keyword evidence="4" id="KW-0732">Signal</keyword>
<gene>
    <name evidence="7" type="primary">LOC113511277</name>
</gene>